<organism evidence="1 2">
    <name type="scientific">Paenibacillus aceti</name>
    <dbReference type="NCBI Taxonomy" id="1820010"/>
    <lineage>
        <taxon>Bacteria</taxon>
        <taxon>Bacillati</taxon>
        <taxon>Bacillota</taxon>
        <taxon>Bacilli</taxon>
        <taxon>Bacillales</taxon>
        <taxon>Paenibacillaceae</taxon>
        <taxon>Paenibacillus</taxon>
    </lineage>
</organism>
<comment type="caution">
    <text evidence="1">The sequence shown here is derived from an EMBL/GenBank/DDBJ whole genome shotgun (WGS) entry which is preliminary data.</text>
</comment>
<name>A0ABQ1W8I4_9BACL</name>
<accession>A0ABQ1W8I4</accession>
<sequence length="435" mass="49819">MKQALTLKFIDVGGEESLSQYKQIIQASIKKYADRHGVVAYGDEAYAVTGAQRVMDKAYEAIQKGEQLQAAEILFLVFDEMRDLLGSCHDPDGDVEVLIEDCLDSIHDISVELGNSDSKEREILFKRLLEESVHPVLEGRSEWGLSFLDDAINVMATDAEIKLWSALLDDMENKNGTTYSTYFSRHAAELKYKAVQKFEGVDSATEFIQKHLDMPEFREKAIKAALDNQSYDKALELVKQGEQIDAEKKLPGLVHKWKVHRYEIYRLAHQLEQQKQLAEELALEEDYSYYLILKGLYDQDAWPAVYEGFLNKLKDKKGGRTSGFYTAVLVEEGDNPRLMEYVRNNAWAVVNYYPYLVEDYTEEVFQWFTQVITEAAANATKRKQYQEVCKKIHTLIQAGGTDPARKLLKQLRGDYSNRPAFLDELERVDTTGIGR</sequence>
<protein>
    <recommendedName>
        <fullName evidence="3">Limonene hydroxylase</fullName>
    </recommendedName>
</protein>
<gene>
    <name evidence="1" type="ORF">GCM10010913_43290</name>
</gene>
<evidence type="ECO:0000313" key="2">
    <source>
        <dbReference type="Proteomes" id="UP000608420"/>
    </source>
</evidence>
<proteinExistence type="predicted"/>
<evidence type="ECO:0008006" key="3">
    <source>
        <dbReference type="Google" id="ProtNLM"/>
    </source>
</evidence>
<dbReference type="RefSeq" id="WP_120464334.1">
    <property type="nucleotide sequence ID" value="NZ_BMIW01000045.1"/>
</dbReference>
<reference evidence="2" key="1">
    <citation type="journal article" date="2019" name="Int. J. Syst. Evol. Microbiol.">
        <title>The Global Catalogue of Microorganisms (GCM) 10K type strain sequencing project: providing services to taxonomists for standard genome sequencing and annotation.</title>
        <authorList>
            <consortium name="The Broad Institute Genomics Platform"/>
            <consortium name="The Broad Institute Genome Sequencing Center for Infectious Disease"/>
            <person name="Wu L."/>
            <person name="Ma J."/>
        </authorList>
    </citation>
    <scope>NUCLEOTIDE SEQUENCE [LARGE SCALE GENOMIC DNA]</scope>
    <source>
        <strain evidence="2">CGMCC 1.15420</strain>
    </source>
</reference>
<evidence type="ECO:0000313" key="1">
    <source>
        <dbReference type="EMBL" id="GGG16586.1"/>
    </source>
</evidence>
<dbReference type="EMBL" id="BMIW01000045">
    <property type="protein sequence ID" value="GGG16586.1"/>
    <property type="molecule type" value="Genomic_DNA"/>
</dbReference>
<keyword evidence="2" id="KW-1185">Reference proteome</keyword>
<dbReference type="Proteomes" id="UP000608420">
    <property type="component" value="Unassembled WGS sequence"/>
</dbReference>